<dbReference type="PANTHER" id="PTHR43859:SF4">
    <property type="entry name" value="BUTANOATE--COA LIGASE AAE1-RELATED"/>
    <property type="match status" value="1"/>
</dbReference>
<feature type="domain" description="AMP-binding enzyme C-terminal" evidence="9">
    <location>
        <begin position="448"/>
        <end position="523"/>
    </location>
</feature>
<dbReference type="InterPro" id="IPR042099">
    <property type="entry name" value="ANL_N_sf"/>
</dbReference>
<keyword evidence="3" id="KW-0276">Fatty acid metabolism</keyword>
<dbReference type="NCBIfam" id="NF004837">
    <property type="entry name" value="PRK06187.1"/>
    <property type="match status" value="1"/>
</dbReference>
<keyword evidence="4" id="KW-0443">Lipid metabolism</keyword>
<dbReference type="RefSeq" id="WP_106470771.1">
    <property type="nucleotide sequence ID" value="NZ_CP027665.1"/>
</dbReference>
<dbReference type="EC" id="6.2.1.44" evidence="6"/>
<dbReference type="InterPro" id="IPR020845">
    <property type="entry name" value="AMP-binding_CS"/>
</dbReference>
<evidence type="ECO:0000256" key="2">
    <source>
        <dbReference type="ARBA" id="ARBA00022598"/>
    </source>
</evidence>
<dbReference type="InterPro" id="IPR045851">
    <property type="entry name" value="AMP-bd_C_sf"/>
</dbReference>
<evidence type="ECO:0000313" key="11">
    <source>
        <dbReference type="Proteomes" id="UP000237655"/>
    </source>
</evidence>
<evidence type="ECO:0000256" key="1">
    <source>
        <dbReference type="ARBA" id="ARBA00006432"/>
    </source>
</evidence>
<dbReference type="KEGG" id="thas:C6Y53_01190"/>
<comment type="catalytic activity">
    <reaction evidence="5">
        <text>3-(methylsulfanyl)propanoate + ATP + CoA = 3-(methylsulfanyl)propanoyl-CoA + AMP + diphosphate</text>
        <dbReference type="Rhea" id="RHEA:43052"/>
        <dbReference type="ChEBI" id="CHEBI:30616"/>
        <dbReference type="ChEBI" id="CHEBI:33019"/>
        <dbReference type="ChEBI" id="CHEBI:49016"/>
        <dbReference type="ChEBI" id="CHEBI:57287"/>
        <dbReference type="ChEBI" id="CHEBI:82815"/>
        <dbReference type="ChEBI" id="CHEBI:456215"/>
        <dbReference type="EC" id="6.2.1.44"/>
    </reaction>
    <physiologicalReaction direction="left-to-right" evidence="5">
        <dbReference type="Rhea" id="RHEA:43053"/>
    </physiologicalReaction>
</comment>
<evidence type="ECO:0000256" key="7">
    <source>
        <dbReference type="ARBA" id="ARBA00067668"/>
    </source>
</evidence>
<dbReference type="Gene3D" id="3.40.50.12780">
    <property type="entry name" value="N-terminal domain of ligase-like"/>
    <property type="match status" value="1"/>
</dbReference>
<name>A0A2S0MKR0_9RHOB</name>
<dbReference type="InterPro" id="IPR025110">
    <property type="entry name" value="AMP-bd_C"/>
</dbReference>
<dbReference type="CDD" id="cd12119">
    <property type="entry name" value="ttLC_FACS_AlkK_like"/>
    <property type="match status" value="1"/>
</dbReference>
<keyword evidence="11" id="KW-1185">Reference proteome</keyword>
<dbReference type="GO" id="GO:0006631">
    <property type="term" value="P:fatty acid metabolic process"/>
    <property type="evidence" value="ECO:0007669"/>
    <property type="project" value="UniProtKB-KW"/>
</dbReference>
<dbReference type="Proteomes" id="UP000237655">
    <property type="component" value="Chromosome"/>
</dbReference>
<proteinExistence type="inferred from homology"/>
<evidence type="ECO:0000256" key="4">
    <source>
        <dbReference type="ARBA" id="ARBA00023098"/>
    </source>
</evidence>
<dbReference type="PANTHER" id="PTHR43859">
    <property type="entry name" value="ACYL-ACTIVATING ENZYME"/>
    <property type="match status" value="1"/>
</dbReference>
<evidence type="ECO:0000259" key="9">
    <source>
        <dbReference type="Pfam" id="PF13193"/>
    </source>
</evidence>
<organism evidence="10 11">
    <name type="scientific">Pukyongiella litopenaei</name>
    <dbReference type="NCBI Taxonomy" id="2605946"/>
    <lineage>
        <taxon>Bacteria</taxon>
        <taxon>Pseudomonadati</taxon>
        <taxon>Pseudomonadota</taxon>
        <taxon>Alphaproteobacteria</taxon>
        <taxon>Rhodobacterales</taxon>
        <taxon>Paracoccaceae</taxon>
        <taxon>Pukyongiella</taxon>
    </lineage>
</organism>
<keyword evidence="2 10" id="KW-0436">Ligase</keyword>
<accession>A0A2S0MKR0</accession>
<comment type="similarity">
    <text evidence="1">Belongs to the ATP-dependent AMP-binding enzyme family.</text>
</comment>
<feature type="domain" description="AMP-dependent synthetase/ligase" evidence="8">
    <location>
        <begin position="21"/>
        <end position="400"/>
    </location>
</feature>
<dbReference type="FunFam" id="3.30.300.30:FF:000008">
    <property type="entry name" value="2,3-dihydroxybenzoate-AMP ligase"/>
    <property type="match status" value="1"/>
</dbReference>
<dbReference type="GO" id="GO:0016874">
    <property type="term" value="F:ligase activity"/>
    <property type="evidence" value="ECO:0007669"/>
    <property type="project" value="UniProtKB-KW"/>
</dbReference>
<dbReference type="AlphaFoldDB" id="A0A2S0MKR0"/>
<dbReference type="Gene3D" id="3.30.300.30">
    <property type="match status" value="1"/>
</dbReference>
<dbReference type="Pfam" id="PF00501">
    <property type="entry name" value="AMP-binding"/>
    <property type="match status" value="1"/>
</dbReference>
<reference evidence="11" key="1">
    <citation type="submission" date="2018-03" db="EMBL/GenBank/DDBJ databases">
        <title>Genomic analysis of the strain SH-1 isolated from shrimp intestine.</title>
        <authorList>
            <person name="Kim Y.-S."/>
            <person name="Kim S.-E."/>
            <person name="Kim K.-H."/>
        </authorList>
    </citation>
    <scope>NUCLEOTIDE SEQUENCE [LARGE SCALE GENOMIC DNA]</scope>
    <source>
        <strain evidence="11">SH-1</strain>
    </source>
</reference>
<protein>
    <recommendedName>
        <fullName evidence="7">3-methylmercaptopropionyl-CoA ligase</fullName>
        <ecNumber evidence="6">6.2.1.44</ecNumber>
    </recommendedName>
</protein>
<sequence length="539" mass="58358">MLGQMMSAPLLISSQIEHAEAYHGSTPIISVNTEGGIEQTTWGQVAANARRLGSALSRLGLEPNARCGTIAWNNRRHLEIYFGVSGAGFVCHTINPRLFPEQLVYIINHAQDRVLFVDATFLPIAVKLREHLPELRHVVLMGPRNEEAAAQFDGLLFYDELLETGDPAFEWPQFDENTASSLCYTSGTTGNPKGVLYSHRSTLLHSFAANTPDCIGFSASDVVLPVVPMFHVNAWGAPYACAMSGTPLVLPGPDLHGEALVRLIDDYGVTLAMGVPTIWLGLLGHARAVGSKLESLKRTVVGGSACPPSMIAEFRDSYGVETLHAWGMTEMSPLGTVNHPLAKHASLPEADQQAIRESQGRPPFGVALKIVDDAGNDLPRDGTSQGDLLVKGPWVLDSYFRTEQGEALVDGWFPTGDVATLDEDGFMTIRDRSKDIIKSGGEWISSVELENIAIAHPGLADAAVIGVAHPKWDERPLLVAVAMSGEAPDEAELLAYYDGKIASWQVPDKVVFIDELPRNATGKVLKRNLREQFADALTG</sequence>
<dbReference type="InterPro" id="IPR000873">
    <property type="entry name" value="AMP-dep_synth/lig_dom"/>
</dbReference>
<evidence type="ECO:0000259" key="8">
    <source>
        <dbReference type="Pfam" id="PF00501"/>
    </source>
</evidence>
<evidence type="ECO:0000256" key="3">
    <source>
        <dbReference type="ARBA" id="ARBA00022832"/>
    </source>
</evidence>
<dbReference type="SUPFAM" id="SSF56801">
    <property type="entry name" value="Acetyl-CoA synthetase-like"/>
    <property type="match status" value="1"/>
</dbReference>
<dbReference type="Pfam" id="PF13193">
    <property type="entry name" value="AMP-binding_C"/>
    <property type="match status" value="1"/>
</dbReference>
<dbReference type="PROSITE" id="PS00455">
    <property type="entry name" value="AMP_BINDING"/>
    <property type="match status" value="1"/>
</dbReference>
<dbReference type="EMBL" id="CP027665">
    <property type="protein sequence ID" value="AVO36456.1"/>
    <property type="molecule type" value="Genomic_DNA"/>
</dbReference>
<evidence type="ECO:0000256" key="5">
    <source>
        <dbReference type="ARBA" id="ARBA00051915"/>
    </source>
</evidence>
<evidence type="ECO:0000256" key="6">
    <source>
        <dbReference type="ARBA" id="ARBA00066616"/>
    </source>
</evidence>
<evidence type="ECO:0000313" key="10">
    <source>
        <dbReference type="EMBL" id="AVO36456.1"/>
    </source>
</evidence>
<gene>
    <name evidence="10" type="ORF">C6Y53_01190</name>
</gene>